<accession>A0ABU3MGD4</accession>
<organism evidence="1 2">
    <name type="scientific">Roseomonas gilardii</name>
    <dbReference type="NCBI Taxonomy" id="257708"/>
    <lineage>
        <taxon>Bacteria</taxon>
        <taxon>Pseudomonadati</taxon>
        <taxon>Pseudomonadota</taxon>
        <taxon>Alphaproteobacteria</taxon>
        <taxon>Acetobacterales</taxon>
        <taxon>Roseomonadaceae</taxon>
        <taxon>Roseomonas</taxon>
    </lineage>
</organism>
<dbReference type="EMBL" id="JAVVDO010000021">
    <property type="protein sequence ID" value="MDT8332029.1"/>
    <property type="molecule type" value="Genomic_DNA"/>
</dbReference>
<dbReference type="SUPFAM" id="SSF46955">
    <property type="entry name" value="Putative DNA-binding domain"/>
    <property type="match status" value="1"/>
</dbReference>
<protein>
    <submittedName>
        <fullName evidence="1">Chaperone modulator CbpM</fullName>
    </submittedName>
</protein>
<name>A0ABU3MGD4_9PROT</name>
<dbReference type="Proteomes" id="UP001258945">
    <property type="component" value="Unassembled WGS sequence"/>
</dbReference>
<reference evidence="1 2" key="1">
    <citation type="journal article" date="2019" name="Microb. Pathog.">
        <title>Comparison of VITEK 2, MALDI-TOF MS, 16S rRNA gene sequencing, and whole-genome sequencing for identification of Roseomonas mucosa.</title>
        <authorList>
            <person name="Rudolph W.W."/>
            <person name="Gunzer F."/>
            <person name="Trauth M."/>
            <person name="Bunk B."/>
            <person name="Bigge R."/>
            <person name="Schrottner P."/>
        </authorList>
    </citation>
    <scope>NUCLEOTIDE SEQUENCE [LARGE SCALE GENOMIC DNA]</scope>
    <source>
        <strain evidence="1 2">DSM 103800</strain>
    </source>
</reference>
<proteinExistence type="predicted"/>
<dbReference type="InterPro" id="IPR009061">
    <property type="entry name" value="DNA-bd_dom_put_sf"/>
</dbReference>
<gene>
    <name evidence="1" type="ORF">RQ831_13280</name>
</gene>
<keyword evidence="2" id="KW-1185">Reference proteome</keyword>
<dbReference type="Gene3D" id="1.10.1660.10">
    <property type="match status" value="1"/>
</dbReference>
<comment type="caution">
    <text evidence="1">The sequence shown here is derived from an EMBL/GenBank/DDBJ whole genome shotgun (WGS) entry which is preliminary data.</text>
</comment>
<evidence type="ECO:0000313" key="2">
    <source>
        <dbReference type="Proteomes" id="UP001258945"/>
    </source>
</evidence>
<evidence type="ECO:0000313" key="1">
    <source>
        <dbReference type="EMBL" id="MDT8332029.1"/>
    </source>
</evidence>
<sequence length="107" mass="12373">MITVTTVLQQIRGLDEQTLRRWIAQDWVRPARRGENPVFEEIDIARLHLILELRDQMEVGETAMPVVLSLLDQLHASRRHMRRLCEMLDAAGPEDKVHDILGRLGGR</sequence>
<dbReference type="RefSeq" id="WP_314282594.1">
    <property type="nucleotide sequence ID" value="NZ_JAVVDO010000021.1"/>
</dbReference>